<dbReference type="HOGENOM" id="CLU_1381468_0_0_2"/>
<dbReference type="OrthoDB" id="26403at2157"/>
<dbReference type="Proteomes" id="UP000001431">
    <property type="component" value="Chromosome"/>
</dbReference>
<sequence>MNPCIQDKFTLCKPEFDPRKALDLSIDLMHQFDASPYDIIGVAIAFGADPREAKRALGVEISGNVKKPITTFLTNYGRRHGYEKVEAALLKLYQAAKGGCLCPPGPIAPLGDGYIVQRPYAVYICASGNCREVAPEPLQLYEHPTGCMFYNPPLVLEGQPLPAVVNALKQLKVTEPEIVAKYLLPGLCRDLWGVRIP</sequence>
<name>A3MTS4_PYRCJ</name>
<keyword evidence="2" id="KW-1185">Reference proteome</keyword>
<organism evidence="1 2">
    <name type="scientific">Pyrobaculum calidifontis (strain DSM 21063 / JCM 11548 / VA1)</name>
    <dbReference type="NCBI Taxonomy" id="410359"/>
    <lineage>
        <taxon>Archaea</taxon>
        <taxon>Thermoproteota</taxon>
        <taxon>Thermoprotei</taxon>
        <taxon>Thermoproteales</taxon>
        <taxon>Thermoproteaceae</taxon>
        <taxon>Pyrobaculum</taxon>
    </lineage>
</organism>
<accession>A3MTS4</accession>
<proteinExistence type="predicted"/>
<evidence type="ECO:0000313" key="1">
    <source>
        <dbReference type="EMBL" id="ABO08041.1"/>
    </source>
</evidence>
<dbReference type="EMBL" id="CP000561">
    <property type="protein sequence ID" value="ABO08041.1"/>
    <property type="molecule type" value="Genomic_DNA"/>
</dbReference>
<protein>
    <submittedName>
        <fullName evidence="1">Uncharacterized protein</fullName>
    </submittedName>
</protein>
<gene>
    <name evidence="1" type="ordered locus">Pcal_0614</name>
</gene>
<evidence type="ECO:0000313" key="2">
    <source>
        <dbReference type="Proteomes" id="UP000001431"/>
    </source>
</evidence>
<dbReference type="RefSeq" id="WP_011849299.1">
    <property type="nucleotide sequence ID" value="NC_009073.1"/>
</dbReference>
<dbReference type="GeneID" id="4910278"/>
<dbReference type="KEGG" id="pcl:Pcal_0614"/>
<dbReference type="STRING" id="410359.Pcal_0614"/>
<reference evidence="1" key="1">
    <citation type="submission" date="2007-02" db="EMBL/GenBank/DDBJ databases">
        <title>Complete sequence of Pyrobaculum calidifontis JCM 11548.</title>
        <authorList>
            <consortium name="US DOE Joint Genome Institute"/>
            <person name="Copeland A."/>
            <person name="Lucas S."/>
            <person name="Lapidus A."/>
            <person name="Barry K."/>
            <person name="Glavina del Rio T."/>
            <person name="Dalin E."/>
            <person name="Tice H."/>
            <person name="Pitluck S."/>
            <person name="Chain P."/>
            <person name="Malfatti S."/>
            <person name="Shin M."/>
            <person name="Vergez L."/>
            <person name="Schmutz J."/>
            <person name="Larimer F."/>
            <person name="Land M."/>
            <person name="Hauser L."/>
            <person name="Kyrpides N."/>
            <person name="Mikhailova N."/>
            <person name="Cozen A.E."/>
            <person name="Fitz-Gibbon S.T."/>
            <person name="House C.H."/>
            <person name="Saltikov C."/>
            <person name="Lowe T.M."/>
            <person name="Richardson P."/>
        </authorList>
    </citation>
    <scope>NUCLEOTIDE SEQUENCE [LARGE SCALE GENOMIC DNA]</scope>
    <source>
        <strain evidence="1">JCM 11548</strain>
    </source>
</reference>
<dbReference type="eggNOG" id="arCOG05540">
    <property type="taxonomic scope" value="Archaea"/>
</dbReference>
<dbReference type="AlphaFoldDB" id="A3MTS4"/>